<protein>
    <recommendedName>
        <fullName evidence="11">Hexosyltransferase</fullName>
        <ecNumber evidence="11">2.4.1.-</ecNumber>
    </recommendedName>
</protein>
<evidence type="ECO:0000256" key="4">
    <source>
        <dbReference type="ARBA" id="ARBA00022679"/>
    </source>
</evidence>
<dbReference type="AlphaFoldDB" id="A0A2G8LDX0"/>
<comment type="similarity">
    <text evidence="2 11">Belongs to the glycosyltransferase 31 family.</text>
</comment>
<dbReference type="Proteomes" id="UP000230750">
    <property type="component" value="Unassembled WGS sequence"/>
</dbReference>
<sequence>MMVLKRKWMILLIFIGALMVTSYFTFLRHLSSKVDPVDRGSSEFYVTNVTNTRVNNSKGLQKVEQTIYPSGNDGNESSPKIPSKLNQSIPYFPFAPAMKANNTHDFGIIHRPADFRFDNQDGLYLLVLMLSRASNIMQRKAQRESCLSMKVVRGRNVRSVFLLGKPQEEKLLADIKAEQEQYQDILMEDFDETYNNLTLKVLMGMKWADEYYSNASWVMKVDDDVYVDLGNAVRLLEGLNTTVKLMIGLLYHNAVPFRDTNSKWFVSKEQYIAPVYPDYMCGLGYIMSGDLPRLFYEESMSLPYFFLEDVFIGILAKRIGVTMHPSWKFIFNDGKYDRSSISQAVAVHLSKPDLVTSFYKLQMQGD</sequence>
<keyword evidence="9" id="KW-0472">Membrane</keyword>
<dbReference type="OrthoDB" id="5957813at2759"/>
<dbReference type="STRING" id="307972.A0A2G8LDX0"/>
<keyword evidence="7" id="KW-1133">Transmembrane helix</keyword>
<evidence type="ECO:0000256" key="11">
    <source>
        <dbReference type="RuleBase" id="RU363063"/>
    </source>
</evidence>
<evidence type="ECO:0000256" key="2">
    <source>
        <dbReference type="ARBA" id="ARBA00008661"/>
    </source>
</evidence>
<evidence type="ECO:0000256" key="6">
    <source>
        <dbReference type="ARBA" id="ARBA00022968"/>
    </source>
</evidence>
<dbReference type="FunFam" id="3.90.550.50:FF:000001">
    <property type="entry name" value="Hexosyltransferase"/>
    <property type="match status" value="1"/>
</dbReference>
<name>A0A2G8LDX0_STIJA</name>
<keyword evidence="4 12" id="KW-0808">Transferase</keyword>
<dbReference type="EC" id="2.4.1.-" evidence="11"/>
<evidence type="ECO:0000313" key="12">
    <source>
        <dbReference type="EMBL" id="PIK58442.1"/>
    </source>
</evidence>
<keyword evidence="10" id="KW-0325">Glycoprotein</keyword>
<dbReference type="PANTHER" id="PTHR11214">
    <property type="entry name" value="BETA-1,3-N-ACETYLGLUCOSAMINYLTRANSFERASE"/>
    <property type="match status" value="1"/>
</dbReference>
<evidence type="ECO:0000256" key="10">
    <source>
        <dbReference type="ARBA" id="ARBA00023180"/>
    </source>
</evidence>
<evidence type="ECO:0000256" key="5">
    <source>
        <dbReference type="ARBA" id="ARBA00022692"/>
    </source>
</evidence>
<reference evidence="12 13" key="1">
    <citation type="journal article" date="2017" name="PLoS Biol.">
        <title>The sea cucumber genome provides insights into morphological evolution and visceral regeneration.</title>
        <authorList>
            <person name="Zhang X."/>
            <person name="Sun L."/>
            <person name="Yuan J."/>
            <person name="Sun Y."/>
            <person name="Gao Y."/>
            <person name="Zhang L."/>
            <person name="Li S."/>
            <person name="Dai H."/>
            <person name="Hamel J.F."/>
            <person name="Liu C."/>
            <person name="Yu Y."/>
            <person name="Liu S."/>
            <person name="Lin W."/>
            <person name="Guo K."/>
            <person name="Jin S."/>
            <person name="Xu P."/>
            <person name="Storey K.B."/>
            <person name="Huan P."/>
            <person name="Zhang T."/>
            <person name="Zhou Y."/>
            <person name="Zhang J."/>
            <person name="Lin C."/>
            <person name="Li X."/>
            <person name="Xing L."/>
            <person name="Huo D."/>
            <person name="Sun M."/>
            <person name="Wang L."/>
            <person name="Mercier A."/>
            <person name="Li F."/>
            <person name="Yang H."/>
            <person name="Xiang J."/>
        </authorList>
    </citation>
    <scope>NUCLEOTIDE SEQUENCE [LARGE SCALE GENOMIC DNA]</scope>
    <source>
        <strain evidence="12">Shaxun</strain>
        <tissue evidence="12">Muscle</tissue>
    </source>
</reference>
<keyword evidence="5" id="KW-0812">Transmembrane</keyword>
<dbReference type="InterPro" id="IPR002659">
    <property type="entry name" value="Glyco_trans_31"/>
</dbReference>
<dbReference type="EMBL" id="MRZV01000113">
    <property type="protein sequence ID" value="PIK58442.1"/>
    <property type="molecule type" value="Genomic_DNA"/>
</dbReference>
<evidence type="ECO:0000313" key="13">
    <source>
        <dbReference type="Proteomes" id="UP000230750"/>
    </source>
</evidence>
<organism evidence="12 13">
    <name type="scientific">Stichopus japonicus</name>
    <name type="common">Sea cucumber</name>
    <dbReference type="NCBI Taxonomy" id="307972"/>
    <lineage>
        <taxon>Eukaryota</taxon>
        <taxon>Metazoa</taxon>
        <taxon>Echinodermata</taxon>
        <taxon>Eleutherozoa</taxon>
        <taxon>Echinozoa</taxon>
        <taxon>Holothuroidea</taxon>
        <taxon>Aspidochirotacea</taxon>
        <taxon>Aspidochirotida</taxon>
        <taxon>Stichopodidae</taxon>
        <taxon>Apostichopus</taxon>
    </lineage>
</organism>
<comment type="subcellular location">
    <subcellularLocation>
        <location evidence="1 11">Golgi apparatus membrane</location>
        <topology evidence="1 11">Single-pass type II membrane protein</topology>
    </subcellularLocation>
</comment>
<evidence type="ECO:0000256" key="7">
    <source>
        <dbReference type="ARBA" id="ARBA00022989"/>
    </source>
</evidence>
<evidence type="ECO:0000256" key="3">
    <source>
        <dbReference type="ARBA" id="ARBA00022676"/>
    </source>
</evidence>
<keyword evidence="13" id="KW-1185">Reference proteome</keyword>
<keyword evidence="8 11" id="KW-0333">Golgi apparatus</keyword>
<accession>A0A2G8LDX0</accession>
<dbReference type="Pfam" id="PF01762">
    <property type="entry name" value="Galactosyl_T"/>
    <property type="match status" value="1"/>
</dbReference>
<evidence type="ECO:0000256" key="8">
    <source>
        <dbReference type="ARBA" id="ARBA00023034"/>
    </source>
</evidence>
<dbReference type="GO" id="GO:0016758">
    <property type="term" value="F:hexosyltransferase activity"/>
    <property type="evidence" value="ECO:0007669"/>
    <property type="project" value="InterPro"/>
</dbReference>
<evidence type="ECO:0000256" key="9">
    <source>
        <dbReference type="ARBA" id="ARBA00023136"/>
    </source>
</evidence>
<keyword evidence="3 11" id="KW-0328">Glycosyltransferase</keyword>
<keyword evidence="6" id="KW-0735">Signal-anchor</keyword>
<gene>
    <name evidence="12" type="ORF">BSL78_04663</name>
</gene>
<dbReference type="Gene3D" id="3.90.550.50">
    <property type="match status" value="1"/>
</dbReference>
<dbReference type="PANTHER" id="PTHR11214:SF3">
    <property type="entry name" value="BETA-1,3-GALACTOSYLTRANSFERASE 6"/>
    <property type="match status" value="1"/>
</dbReference>
<evidence type="ECO:0000256" key="1">
    <source>
        <dbReference type="ARBA" id="ARBA00004323"/>
    </source>
</evidence>
<proteinExistence type="inferred from homology"/>
<comment type="caution">
    <text evidence="12">The sequence shown here is derived from an EMBL/GenBank/DDBJ whole genome shotgun (WGS) entry which is preliminary data.</text>
</comment>
<dbReference type="GO" id="GO:0000139">
    <property type="term" value="C:Golgi membrane"/>
    <property type="evidence" value="ECO:0007669"/>
    <property type="project" value="UniProtKB-SubCell"/>
</dbReference>
<dbReference type="GO" id="GO:0006493">
    <property type="term" value="P:protein O-linked glycosylation"/>
    <property type="evidence" value="ECO:0007669"/>
    <property type="project" value="TreeGrafter"/>
</dbReference>